<dbReference type="PROSITE" id="PS51724">
    <property type="entry name" value="SPOR"/>
    <property type="match status" value="1"/>
</dbReference>
<protein>
    <recommendedName>
        <fullName evidence="1">SPOR domain-containing protein</fullName>
    </recommendedName>
</protein>
<dbReference type="Gene3D" id="3.30.70.1070">
    <property type="entry name" value="Sporulation related repeat"/>
    <property type="match status" value="1"/>
</dbReference>
<comment type="caution">
    <text evidence="2">The sequence shown here is derived from an EMBL/GenBank/DDBJ whole genome shotgun (WGS) entry which is preliminary data.</text>
</comment>
<evidence type="ECO:0000313" key="3">
    <source>
        <dbReference type="Proteomes" id="UP000076567"/>
    </source>
</evidence>
<keyword evidence="3" id="KW-1185">Reference proteome</keyword>
<evidence type="ECO:0000313" key="2">
    <source>
        <dbReference type="EMBL" id="KZE66117.1"/>
    </source>
</evidence>
<name>A0A165NHT8_9BACL</name>
<dbReference type="GO" id="GO:0042834">
    <property type="term" value="F:peptidoglycan binding"/>
    <property type="evidence" value="ECO:0007669"/>
    <property type="project" value="InterPro"/>
</dbReference>
<proteinExistence type="predicted"/>
<dbReference type="InterPro" id="IPR036680">
    <property type="entry name" value="SPOR-like_sf"/>
</dbReference>
<evidence type="ECO:0000259" key="1">
    <source>
        <dbReference type="PROSITE" id="PS51724"/>
    </source>
</evidence>
<dbReference type="AlphaFoldDB" id="A0A165NHT8"/>
<sequence>MVDVDFLNEKEEAIELKEKLKSKGYTSFIKTIKERAQDDPEQKPLGYVVRIGSYQEEVQAKVIQEELVSKGYKDSKVIFTAEDGEPTTGPWAVNVIEINPKTFKGSVSPTIAAKQIPGKETLTSMSKRTNALGGINGGYFVMGPKDGTEGDLAGISMIDGELVSEAVNGRTSLILNEKNLASISTASTKLSIQSSDDSDREIDGLNRAPGLIRGCGGIGDNESKQPKHDFTCTDASELIQYTSKFGPSTPKGEGAEAVIDNTGKVIEIRNSRGGSIPLGSTVIAGTGESAIGYLEIYKLKKK</sequence>
<dbReference type="Proteomes" id="UP000076567">
    <property type="component" value="Unassembled WGS sequence"/>
</dbReference>
<gene>
    <name evidence="2" type="ORF">AWM68_07005</name>
</gene>
<accession>A0A165NHT8</accession>
<reference evidence="3" key="1">
    <citation type="submission" date="2016-01" db="EMBL/GenBank/DDBJ databases">
        <title>Draft genome of Chromobacterium sp. F49.</title>
        <authorList>
            <person name="Hong K.W."/>
        </authorList>
    </citation>
    <scope>NUCLEOTIDE SEQUENCE [LARGE SCALE GENOMIC DNA]</scope>
    <source>
        <strain evidence="3">P7IIIA</strain>
    </source>
</reference>
<dbReference type="Pfam" id="PF05036">
    <property type="entry name" value="SPOR"/>
    <property type="match status" value="1"/>
</dbReference>
<dbReference type="RefSeq" id="WP_066241484.1">
    <property type="nucleotide sequence ID" value="NZ_LRFC01000023.1"/>
</dbReference>
<organism evidence="2 3">
    <name type="scientific">Fictibacillus phosphorivorans</name>
    <dbReference type="NCBI Taxonomy" id="1221500"/>
    <lineage>
        <taxon>Bacteria</taxon>
        <taxon>Bacillati</taxon>
        <taxon>Bacillota</taxon>
        <taxon>Bacilli</taxon>
        <taxon>Bacillales</taxon>
        <taxon>Fictibacillaceae</taxon>
        <taxon>Fictibacillus</taxon>
    </lineage>
</organism>
<dbReference type="InterPro" id="IPR007730">
    <property type="entry name" value="SPOR-like_dom"/>
</dbReference>
<dbReference type="SUPFAM" id="SSF110997">
    <property type="entry name" value="Sporulation related repeat"/>
    <property type="match status" value="1"/>
</dbReference>
<feature type="domain" description="SPOR" evidence="1">
    <location>
        <begin position="1"/>
        <end position="80"/>
    </location>
</feature>
<dbReference type="EMBL" id="LRFC01000023">
    <property type="protein sequence ID" value="KZE66117.1"/>
    <property type="molecule type" value="Genomic_DNA"/>
</dbReference>
<dbReference type="OrthoDB" id="9809781at2"/>